<accession>T0L5Y2</accession>
<sequence length="384" mass="44771">MFLFVGLPSESNLNISEELKIIEQENRMSIIQINIPVFTNLYISQSSAHDDKLQKIEKECIDLISMFSSVYKECDYSNSNIYNSSNTSNISSSYTNFKLKFTKQNLEWDTSKYNTLDIEECINMVTYDLSILKKLFYAKKDQHIKLKEEFDKLIRRTKGNLMERDLNYTKSQYEFLDEVFVVVNKNEIGRFIELVKSILSEDTVEKIDEDKMFCLFRVVMLKNCLDKFVKECEIMNFHIKKCVEDEKNDGKDDIIEIDDSINISNCNINGNIDTCSRNTNNSNINDSNLDKSNTTSTINNSNTSSYISSKETLILFVETHFKELYKILVHIKLMKIFIEAFCRYGLPKEYVFFATTGKNLFNKIKKLAIIGKVIELLRKVTMDN</sequence>
<evidence type="ECO:0000313" key="7">
    <source>
        <dbReference type="Proteomes" id="UP000053780"/>
    </source>
</evidence>
<dbReference type="HOGENOM" id="CLU_785333_0_0_1"/>
<dbReference type="Proteomes" id="UP000053780">
    <property type="component" value="Unassembled WGS sequence"/>
</dbReference>
<comment type="similarity">
    <text evidence="1 5">Belongs to the V-ATPase C subunit family.</text>
</comment>
<proteinExistence type="inferred from homology"/>
<dbReference type="OrthoDB" id="6605928at2759"/>
<name>T0L5Y2_9MICR</name>
<gene>
    <name evidence="6" type="ORF">NAPIS_ORF02321</name>
</gene>
<keyword evidence="2 5" id="KW-0813">Transport</keyword>
<evidence type="ECO:0000256" key="2">
    <source>
        <dbReference type="ARBA" id="ARBA00022448"/>
    </source>
</evidence>
<evidence type="ECO:0000313" key="6">
    <source>
        <dbReference type="EMBL" id="EQB60093.1"/>
    </source>
</evidence>
<comment type="function">
    <text evidence="5">Subunit of the V1 complex of vacuolar(H+)-ATPase (V-ATPase), a multisubunit enzyme composed of a peripheral complex (V1) that hydrolyzes ATP and a membrane integral complex (V0) that translocates protons. V-ATPase is responsible for acidifying and maintaining the pH of intracellular compartments and in some cell types, is targeted to the plasma membrane, where it is responsible for acidifying the extracellular environment. Subunit C is necessary for the assembly of the catalytic sector of the enzyme and is likely to have a specific function in its catalytic activity.</text>
</comment>
<dbReference type="PANTHER" id="PTHR10137:SF0">
    <property type="entry name" value="V-TYPE PROTON ATPASE SUBUNIT C"/>
    <property type="match status" value="1"/>
</dbReference>
<dbReference type="InterPro" id="IPR004907">
    <property type="entry name" value="ATPase_V1-cplx_csu"/>
</dbReference>
<dbReference type="InterPro" id="IPR036132">
    <property type="entry name" value="Vac_ATP_synth_c_sf"/>
</dbReference>
<dbReference type="Pfam" id="PF03223">
    <property type="entry name" value="V-ATPase_C"/>
    <property type="match status" value="2"/>
</dbReference>
<dbReference type="VEuPathDB" id="MicrosporidiaDB:NAPIS_ORF02321"/>
<reference evidence="6 7" key="1">
    <citation type="journal article" date="2013" name="BMC Genomics">
        <title>Genome sequencing and comparative genomics of honey bee microsporidia, Nosema apis reveal novel insights into host-parasite interactions.</title>
        <authorList>
            <person name="Chen Yp."/>
            <person name="Pettis J.S."/>
            <person name="Zhao Y."/>
            <person name="Liu X."/>
            <person name="Tallon L.J."/>
            <person name="Sadzewicz L.D."/>
            <person name="Li R."/>
            <person name="Zheng H."/>
            <person name="Huang S."/>
            <person name="Zhang X."/>
            <person name="Hamilton M.C."/>
            <person name="Pernal S.F."/>
            <person name="Melathopoulos A.P."/>
            <person name="Yan X."/>
            <person name="Evans J.D."/>
        </authorList>
    </citation>
    <scope>NUCLEOTIDE SEQUENCE [LARGE SCALE GENOMIC DNA]</scope>
    <source>
        <strain evidence="6 7">BRL 01</strain>
    </source>
</reference>
<dbReference type="GO" id="GO:0000221">
    <property type="term" value="C:vacuolar proton-transporting V-type ATPase, V1 domain"/>
    <property type="evidence" value="ECO:0007669"/>
    <property type="project" value="TreeGrafter"/>
</dbReference>
<keyword evidence="4 5" id="KW-0406">Ion transport</keyword>
<keyword evidence="7" id="KW-1185">Reference proteome</keyword>
<comment type="subunit">
    <text evidence="5">V-ATPase is a heteromultimeric enzyme composed of a peripheral catalytic V1 complex (components A to H) attached to an integral membrane V0 proton pore complex.</text>
</comment>
<evidence type="ECO:0000256" key="4">
    <source>
        <dbReference type="ARBA" id="ARBA00023065"/>
    </source>
</evidence>
<dbReference type="SUPFAM" id="SSF118203">
    <property type="entry name" value="Vacuolar ATP synthase subunit C"/>
    <property type="match status" value="2"/>
</dbReference>
<dbReference type="PANTHER" id="PTHR10137">
    <property type="entry name" value="V-TYPE PROTON ATPASE SUBUNIT C"/>
    <property type="match status" value="1"/>
</dbReference>
<dbReference type="AlphaFoldDB" id="T0L5Y2"/>
<keyword evidence="3 5" id="KW-0375">Hydrogen ion transport</keyword>
<dbReference type="Gene3D" id="3.30.70.100">
    <property type="match status" value="1"/>
</dbReference>
<evidence type="ECO:0000256" key="5">
    <source>
        <dbReference type="RuleBase" id="RU364010"/>
    </source>
</evidence>
<dbReference type="EMBL" id="KE647331">
    <property type="protein sequence ID" value="EQB60093.1"/>
    <property type="molecule type" value="Genomic_DNA"/>
</dbReference>
<dbReference type="Gene3D" id="1.20.1460.10">
    <property type="entry name" value="subunit c (vma5p) of the yeast v-atpase, domain 2"/>
    <property type="match status" value="1"/>
</dbReference>
<organism evidence="6 7">
    <name type="scientific">Vairimorpha apis BRL 01</name>
    <dbReference type="NCBI Taxonomy" id="1037528"/>
    <lineage>
        <taxon>Eukaryota</taxon>
        <taxon>Fungi</taxon>
        <taxon>Fungi incertae sedis</taxon>
        <taxon>Microsporidia</taxon>
        <taxon>Nosematidae</taxon>
        <taxon>Vairimorpha</taxon>
    </lineage>
</organism>
<dbReference type="GO" id="GO:0046961">
    <property type="term" value="F:proton-transporting ATPase activity, rotational mechanism"/>
    <property type="evidence" value="ECO:0007669"/>
    <property type="project" value="InterPro"/>
</dbReference>
<protein>
    <recommendedName>
        <fullName evidence="5">V-type proton ATPase subunit C</fullName>
    </recommendedName>
</protein>
<evidence type="ECO:0000256" key="1">
    <source>
        <dbReference type="ARBA" id="ARBA00006138"/>
    </source>
</evidence>
<evidence type="ECO:0000256" key="3">
    <source>
        <dbReference type="ARBA" id="ARBA00022781"/>
    </source>
</evidence>